<sequence length="254" mass="28498">MVRRMRINKYISETGYCSRRETDRLIAAGRITINGETCAAGAEVEVGDEVKIDGQPIPRKEAPVYLALNKPRGIVCTHAKGVAGNIADYVNYPVRIFPIGRLDKDSEGLILLTNDGSIVNHMMRAEHGHEKEYVVTVDKPVTAEFLERMAAGVEIMNTVTLPCRTYRIAERVFGIVLTQGLNRQIRRMCKELGYRVLELRRERIMNIQLGSLEIGQRRDLKAEELQGLLAALDGEVFSASLPDKITCRKVGDTW</sequence>
<dbReference type="EC" id="5.4.99.-" evidence="4"/>
<dbReference type="InterPro" id="IPR042092">
    <property type="entry name" value="PsdUridine_s_RsuA/RluB/E/F_cat"/>
</dbReference>
<evidence type="ECO:0000313" key="6">
    <source>
        <dbReference type="EMBL" id="GGH77580.1"/>
    </source>
</evidence>
<dbReference type="PROSITE" id="PS50889">
    <property type="entry name" value="S4"/>
    <property type="match status" value="1"/>
</dbReference>
<dbReference type="NCBIfam" id="TIGR00093">
    <property type="entry name" value="pseudouridine synthase"/>
    <property type="match status" value="1"/>
</dbReference>
<evidence type="ECO:0000256" key="1">
    <source>
        <dbReference type="ARBA" id="ARBA00008348"/>
    </source>
</evidence>
<dbReference type="CDD" id="cd02554">
    <property type="entry name" value="PseudoU_synth_RluF"/>
    <property type="match status" value="1"/>
</dbReference>
<proteinExistence type="inferred from homology"/>
<dbReference type="CDD" id="cd00165">
    <property type="entry name" value="S4"/>
    <property type="match status" value="1"/>
</dbReference>
<comment type="caution">
    <text evidence="6">The sequence shown here is derived from an EMBL/GenBank/DDBJ whole genome shotgun (WGS) entry which is preliminary data.</text>
</comment>
<reference evidence="7" key="1">
    <citation type="journal article" date="2019" name="Int. J. Syst. Evol. Microbiol.">
        <title>The Global Catalogue of Microorganisms (GCM) 10K type strain sequencing project: providing services to taxonomists for standard genome sequencing and annotation.</title>
        <authorList>
            <consortium name="The Broad Institute Genomics Platform"/>
            <consortium name="The Broad Institute Genome Sequencing Center for Infectious Disease"/>
            <person name="Wu L."/>
            <person name="Ma J."/>
        </authorList>
    </citation>
    <scope>NUCLEOTIDE SEQUENCE [LARGE SCALE GENOMIC DNA]</scope>
    <source>
        <strain evidence="7">CCM 8702</strain>
    </source>
</reference>
<gene>
    <name evidence="6" type="ORF">GCM10007362_21550</name>
</gene>
<keyword evidence="3" id="KW-0694">RNA-binding</keyword>
<comment type="similarity">
    <text evidence="1 4">Belongs to the pseudouridine synthase RsuA family.</text>
</comment>
<dbReference type="Gene3D" id="3.30.70.580">
    <property type="entry name" value="Pseudouridine synthase I, catalytic domain, N-terminal subdomain"/>
    <property type="match status" value="1"/>
</dbReference>
<dbReference type="Gene3D" id="3.10.290.10">
    <property type="entry name" value="RNA-binding S4 domain"/>
    <property type="match status" value="1"/>
</dbReference>
<dbReference type="Pfam" id="PF00849">
    <property type="entry name" value="PseudoU_synth_2"/>
    <property type="match status" value="1"/>
</dbReference>
<dbReference type="InterPro" id="IPR006145">
    <property type="entry name" value="PsdUridine_synth_RsuA/RluA"/>
</dbReference>
<evidence type="ECO:0000256" key="2">
    <source>
        <dbReference type="ARBA" id="ARBA00023235"/>
    </source>
</evidence>
<organism evidence="6 7">
    <name type="scientific">Saccharibacillus endophyticus</name>
    <dbReference type="NCBI Taxonomy" id="2060666"/>
    <lineage>
        <taxon>Bacteria</taxon>
        <taxon>Bacillati</taxon>
        <taxon>Bacillota</taxon>
        <taxon>Bacilli</taxon>
        <taxon>Bacillales</taxon>
        <taxon>Paenibacillaceae</taxon>
        <taxon>Saccharibacillus</taxon>
    </lineage>
</organism>
<dbReference type="PANTHER" id="PTHR47683">
    <property type="entry name" value="PSEUDOURIDINE SYNTHASE FAMILY PROTEIN-RELATED"/>
    <property type="match status" value="1"/>
</dbReference>
<dbReference type="PROSITE" id="PS01149">
    <property type="entry name" value="PSI_RSU"/>
    <property type="match status" value="1"/>
</dbReference>
<name>A0ABQ1ZUX7_9BACL</name>
<evidence type="ECO:0000256" key="3">
    <source>
        <dbReference type="PROSITE-ProRule" id="PRU00182"/>
    </source>
</evidence>
<dbReference type="Gene3D" id="3.30.70.1560">
    <property type="entry name" value="Alpha-L RNA-binding motif"/>
    <property type="match status" value="1"/>
</dbReference>
<evidence type="ECO:0000259" key="5">
    <source>
        <dbReference type="SMART" id="SM00363"/>
    </source>
</evidence>
<keyword evidence="7" id="KW-1185">Reference proteome</keyword>
<dbReference type="InterPro" id="IPR018496">
    <property type="entry name" value="PsdUridine_synth_RsuA/RluB_CS"/>
</dbReference>
<keyword evidence="2 4" id="KW-0413">Isomerase</keyword>
<dbReference type="Pfam" id="PF01479">
    <property type="entry name" value="S4"/>
    <property type="match status" value="1"/>
</dbReference>
<dbReference type="InterPro" id="IPR036986">
    <property type="entry name" value="S4_RNA-bd_sf"/>
</dbReference>
<dbReference type="InterPro" id="IPR000748">
    <property type="entry name" value="PsdUridine_synth_RsuA/RluB/E/F"/>
</dbReference>
<feature type="domain" description="RNA-binding S4" evidence="5">
    <location>
        <begin position="5"/>
        <end position="67"/>
    </location>
</feature>
<accession>A0ABQ1ZUX7</accession>
<dbReference type="EMBL" id="BMDD01000002">
    <property type="protein sequence ID" value="GGH77580.1"/>
    <property type="molecule type" value="Genomic_DNA"/>
</dbReference>
<dbReference type="InterPro" id="IPR002942">
    <property type="entry name" value="S4_RNA-bd"/>
</dbReference>
<dbReference type="InterPro" id="IPR050343">
    <property type="entry name" value="RsuA_PseudoU_synthase"/>
</dbReference>
<dbReference type="SUPFAM" id="SSF55120">
    <property type="entry name" value="Pseudouridine synthase"/>
    <property type="match status" value="1"/>
</dbReference>
<protein>
    <recommendedName>
        <fullName evidence="4">Pseudouridine synthase</fullName>
        <ecNumber evidence="4">5.4.99.-</ecNumber>
    </recommendedName>
</protein>
<dbReference type="InterPro" id="IPR020094">
    <property type="entry name" value="TruA/RsuA/RluB/E/F_N"/>
</dbReference>
<evidence type="ECO:0000313" key="7">
    <source>
        <dbReference type="Proteomes" id="UP000605427"/>
    </source>
</evidence>
<dbReference type="Proteomes" id="UP000605427">
    <property type="component" value="Unassembled WGS sequence"/>
</dbReference>
<dbReference type="SUPFAM" id="SSF55174">
    <property type="entry name" value="Alpha-L RNA-binding motif"/>
    <property type="match status" value="1"/>
</dbReference>
<dbReference type="PANTHER" id="PTHR47683:SF2">
    <property type="entry name" value="RNA-BINDING S4 DOMAIN-CONTAINING PROTEIN"/>
    <property type="match status" value="1"/>
</dbReference>
<evidence type="ECO:0000256" key="4">
    <source>
        <dbReference type="RuleBase" id="RU003887"/>
    </source>
</evidence>
<dbReference type="SMART" id="SM00363">
    <property type="entry name" value="S4"/>
    <property type="match status" value="1"/>
</dbReference>
<dbReference type="InterPro" id="IPR020103">
    <property type="entry name" value="PsdUridine_synth_cat_dom_sf"/>
</dbReference>